<dbReference type="RefSeq" id="WP_119369061.1">
    <property type="nucleotide sequence ID" value="NZ_QWLL01000012.1"/>
</dbReference>
<name>A0A399MBB2_9PSED</name>
<dbReference type="EMBL" id="QWLL01000012">
    <property type="protein sequence ID" value="RII79104.1"/>
    <property type="molecule type" value="Genomic_DNA"/>
</dbReference>
<evidence type="ECO:0000313" key="2">
    <source>
        <dbReference type="Proteomes" id="UP000265875"/>
    </source>
</evidence>
<sequence length="162" mass="18097">MSRIDLLPGAGPVLTLRQALYRAGRDYHGGITKLAFDMGLEVDTLQKKLHHNEERRWPTPDELEEIIQWTRDPRLLNALMRPAGAVWYRPEPVPATNQALQAVAKLLEESSEFVGSLHEGAADNVWTAVEVADLEHRGMDVIRQVLAIMAGARQAMEDEAHG</sequence>
<accession>A0A399MBB2</accession>
<dbReference type="Proteomes" id="UP000265875">
    <property type="component" value="Unassembled WGS sequence"/>
</dbReference>
<dbReference type="GO" id="GO:0003677">
    <property type="term" value="F:DNA binding"/>
    <property type="evidence" value="ECO:0007669"/>
    <property type="project" value="InterPro"/>
</dbReference>
<evidence type="ECO:0000313" key="1">
    <source>
        <dbReference type="EMBL" id="RII79104.1"/>
    </source>
</evidence>
<proteinExistence type="predicted"/>
<gene>
    <name evidence="1" type="ORF">D0894_05835</name>
</gene>
<dbReference type="Pfam" id="PF06892">
    <property type="entry name" value="Phage_CP76"/>
    <property type="match status" value="1"/>
</dbReference>
<protein>
    <submittedName>
        <fullName evidence="1">Uncharacterized protein</fullName>
    </submittedName>
</protein>
<dbReference type="InterPro" id="IPR009679">
    <property type="entry name" value="Phage_186_CII-like"/>
</dbReference>
<comment type="caution">
    <text evidence="1">The sequence shown here is derived from an EMBL/GenBank/DDBJ whole genome shotgun (WGS) entry which is preliminary data.</text>
</comment>
<dbReference type="AlphaFoldDB" id="A0A399MBB2"/>
<organism evidence="1 2">
    <name type="scientific">Pseudomonas monteilii</name>
    <dbReference type="NCBI Taxonomy" id="76759"/>
    <lineage>
        <taxon>Bacteria</taxon>
        <taxon>Pseudomonadati</taxon>
        <taxon>Pseudomonadota</taxon>
        <taxon>Gammaproteobacteria</taxon>
        <taxon>Pseudomonadales</taxon>
        <taxon>Pseudomonadaceae</taxon>
        <taxon>Pseudomonas</taxon>
    </lineage>
</organism>
<reference evidence="1 2" key="1">
    <citation type="submission" date="2018-08" db="EMBL/GenBank/DDBJ databases">
        <title>Draft genome sequence of the cyanotroph, Pseudomonas monteilii BCN3.</title>
        <authorList>
            <person name="Jones L.B."/>
            <person name="Kunz D.A."/>
        </authorList>
    </citation>
    <scope>NUCLEOTIDE SEQUENCE [LARGE SCALE GENOMIC DNA]</scope>
    <source>
        <strain evidence="1 2">BCN3</strain>
    </source>
</reference>